<dbReference type="Pfam" id="PF09190">
    <property type="entry name" value="DALR_2"/>
    <property type="match status" value="1"/>
</dbReference>
<evidence type="ECO:0000313" key="15">
    <source>
        <dbReference type="Proteomes" id="UP000069926"/>
    </source>
</evidence>
<name>A0A0X9VMI8_9GAMM</name>
<reference evidence="14 15" key="1">
    <citation type="submission" date="2016-01" db="EMBL/GenBank/DDBJ databases">
        <title>Genome sequence of Ca. Arsenophonus lipopteni, the exclusive symbiont of a blood sucking fly Lipoptena cervi (Diptera: Hippoboscidae).</title>
        <authorList>
            <person name="Novakova E."/>
            <person name="Hypsa V."/>
            <person name="Nguyen P."/>
            <person name="Husnik F."/>
            <person name="Darby A.C."/>
        </authorList>
    </citation>
    <scope>NUCLEOTIDE SEQUENCE [LARGE SCALE GENOMIC DNA]</scope>
    <source>
        <strain evidence="14 15">CB</strain>
    </source>
</reference>
<keyword evidence="8 12" id="KW-0862">Zinc</keyword>
<dbReference type="GO" id="GO:0005524">
    <property type="term" value="F:ATP binding"/>
    <property type="evidence" value="ECO:0007669"/>
    <property type="project" value="UniProtKB-UniRule"/>
</dbReference>
<dbReference type="GO" id="GO:0006423">
    <property type="term" value="P:cysteinyl-tRNA aminoacylation"/>
    <property type="evidence" value="ECO:0007669"/>
    <property type="project" value="UniProtKB-UniRule"/>
</dbReference>
<dbReference type="Gene3D" id="3.40.50.620">
    <property type="entry name" value="HUPs"/>
    <property type="match status" value="1"/>
</dbReference>
<dbReference type="CDD" id="cd00672">
    <property type="entry name" value="CysRS_core"/>
    <property type="match status" value="1"/>
</dbReference>
<feature type="short sequence motif" description="'KMSKS' region" evidence="12">
    <location>
        <begin position="266"/>
        <end position="270"/>
    </location>
</feature>
<dbReference type="EMBL" id="CP013920">
    <property type="protein sequence ID" value="AMA64941.1"/>
    <property type="molecule type" value="Genomic_DNA"/>
</dbReference>
<dbReference type="FunFam" id="3.40.50.620:FF:000009">
    <property type="entry name" value="Cysteine--tRNA ligase"/>
    <property type="match status" value="1"/>
</dbReference>
<evidence type="ECO:0000256" key="6">
    <source>
        <dbReference type="ARBA" id="ARBA00022723"/>
    </source>
</evidence>
<keyword evidence="6 12" id="KW-0479">Metal-binding</keyword>
<evidence type="ECO:0000256" key="1">
    <source>
        <dbReference type="ARBA" id="ARBA00004496"/>
    </source>
</evidence>
<dbReference type="RefSeq" id="WP_066283423.1">
    <property type="nucleotide sequence ID" value="NZ_CP013920.1"/>
</dbReference>
<feature type="short sequence motif" description="'HIGH' region" evidence="12">
    <location>
        <begin position="30"/>
        <end position="40"/>
    </location>
</feature>
<keyword evidence="10 12" id="KW-0648">Protein biosynthesis</keyword>
<evidence type="ECO:0000256" key="10">
    <source>
        <dbReference type="ARBA" id="ARBA00022917"/>
    </source>
</evidence>
<dbReference type="PATRIC" id="fig|634113.3.peg.353"/>
<gene>
    <name evidence="12 14" type="primary">cysS</name>
    <name evidence="14" type="ORF">AUT07_00366</name>
</gene>
<dbReference type="STRING" id="634113.AUT07_00366"/>
<accession>A0A0X9VMI8</accession>
<dbReference type="InterPro" id="IPR015803">
    <property type="entry name" value="Cys-tRNA-ligase"/>
</dbReference>
<keyword evidence="11 12" id="KW-0030">Aminoacyl-tRNA synthetase</keyword>
<dbReference type="EC" id="6.1.1.16" evidence="12"/>
<dbReference type="NCBIfam" id="TIGR00435">
    <property type="entry name" value="cysS"/>
    <property type="match status" value="1"/>
</dbReference>
<dbReference type="OrthoDB" id="9815130at2"/>
<keyword evidence="7 12" id="KW-0547">Nucleotide-binding</keyword>
<feature type="binding site" evidence="12">
    <location>
        <position position="28"/>
    </location>
    <ligand>
        <name>Zn(2+)</name>
        <dbReference type="ChEBI" id="CHEBI:29105"/>
    </ligand>
</feature>
<evidence type="ECO:0000256" key="7">
    <source>
        <dbReference type="ARBA" id="ARBA00022741"/>
    </source>
</evidence>
<evidence type="ECO:0000256" key="4">
    <source>
        <dbReference type="ARBA" id="ARBA00022490"/>
    </source>
</evidence>
<dbReference type="AlphaFoldDB" id="A0A0X9VMI8"/>
<dbReference type="PANTHER" id="PTHR10890">
    <property type="entry name" value="CYSTEINYL-TRNA SYNTHETASE"/>
    <property type="match status" value="1"/>
</dbReference>
<feature type="domain" description="Cysteinyl-tRNA synthetase class Ia DALR" evidence="13">
    <location>
        <begin position="342"/>
        <end position="403"/>
    </location>
</feature>
<evidence type="ECO:0000256" key="11">
    <source>
        <dbReference type="ARBA" id="ARBA00023146"/>
    </source>
</evidence>
<proteinExistence type="inferred from homology"/>
<evidence type="ECO:0000256" key="9">
    <source>
        <dbReference type="ARBA" id="ARBA00022840"/>
    </source>
</evidence>
<evidence type="ECO:0000256" key="8">
    <source>
        <dbReference type="ARBA" id="ARBA00022833"/>
    </source>
</evidence>
<evidence type="ECO:0000256" key="5">
    <source>
        <dbReference type="ARBA" id="ARBA00022598"/>
    </source>
</evidence>
<feature type="binding site" evidence="12">
    <location>
        <position position="209"/>
    </location>
    <ligand>
        <name>Zn(2+)</name>
        <dbReference type="ChEBI" id="CHEBI:29105"/>
    </ligand>
</feature>
<dbReference type="GO" id="GO:0004817">
    <property type="term" value="F:cysteine-tRNA ligase activity"/>
    <property type="evidence" value="ECO:0007669"/>
    <property type="project" value="UniProtKB-UniRule"/>
</dbReference>
<dbReference type="Pfam" id="PF01406">
    <property type="entry name" value="tRNA-synt_1e"/>
    <property type="match status" value="1"/>
</dbReference>
<dbReference type="Gene3D" id="1.20.120.1910">
    <property type="entry name" value="Cysteine-tRNA ligase, C-terminal anti-codon recognition domain"/>
    <property type="match status" value="1"/>
</dbReference>
<dbReference type="GO" id="GO:0008270">
    <property type="term" value="F:zinc ion binding"/>
    <property type="evidence" value="ECO:0007669"/>
    <property type="project" value="UniProtKB-UniRule"/>
</dbReference>
<dbReference type="InterPro" id="IPR014729">
    <property type="entry name" value="Rossmann-like_a/b/a_fold"/>
</dbReference>
<evidence type="ECO:0000313" key="14">
    <source>
        <dbReference type="EMBL" id="AMA64941.1"/>
    </source>
</evidence>
<dbReference type="PANTHER" id="PTHR10890:SF3">
    <property type="entry name" value="CYSTEINE--TRNA LIGASE, CYTOPLASMIC"/>
    <property type="match status" value="1"/>
</dbReference>
<dbReference type="InterPro" id="IPR009080">
    <property type="entry name" value="tRNAsynth_Ia_anticodon-bd"/>
</dbReference>
<feature type="binding site" evidence="12">
    <location>
        <position position="238"/>
    </location>
    <ligand>
        <name>Zn(2+)</name>
        <dbReference type="ChEBI" id="CHEBI:29105"/>
    </ligand>
</feature>
<keyword evidence="15" id="KW-1185">Reference proteome</keyword>
<comment type="similarity">
    <text evidence="2 12">Belongs to the class-I aminoacyl-tRNA synthetase family.</text>
</comment>
<dbReference type="Proteomes" id="UP000069926">
    <property type="component" value="Chromosome"/>
</dbReference>
<comment type="cofactor">
    <cofactor evidence="12">
        <name>Zn(2+)</name>
        <dbReference type="ChEBI" id="CHEBI:29105"/>
    </cofactor>
    <text evidence="12">Binds 1 zinc ion per subunit.</text>
</comment>
<protein>
    <recommendedName>
        <fullName evidence="12">Cysteine--tRNA ligase</fullName>
        <ecNumber evidence="12">6.1.1.16</ecNumber>
    </recommendedName>
    <alternativeName>
        <fullName evidence="12">Cysteinyl-tRNA synthetase</fullName>
        <shortName evidence="12">CysRS</shortName>
    </alternativeName>
</protein>
<feature type="binding site" evidence="12">
    <location>
        <position position="269"/>
    </location>
    <ligand>
        <name>ATP</name>
        <dbReference type="ChEBI" id="CHEBI:30616"/>
    </ligand>
</feature>
<evidence type="ECO:0000256" key="2">
    <source>
        <dbReference type="ARBA" id="ARBA00005594"/>
    </source>
</evidence>
<keyword evidence="5 12" id="KW-0436">Ligase</keyword>
<dbReference type="KEGG" id="asy:AUT07_00366"/>
<evidence type="ECO:0000259" key="13">
    <source>
        <dbReference type="SMART" id="SM00840"/>
    </source>
</evidence>
<dbReference type="HAMAP" id="MF_00041">
    <property type="entry name" value="Cys_tRNA_synth"/>
    <property type="match status" value="1"/>
</dbReference>
<organism evidence="14 15">
    <name type="scientific">Candidatus Arsenophonus lipoptenae</name>
    <dbReference type="NCBI Taxonomy" id="634113"/>
    <lineage>
        <taxon>Bacteria</taxon>
        <taxon>Pseudomonadati</taxon>
        <taxon>Pseudomonadota</taxon>
        <taxon>Gammaproteobacteria</taxon>
        <taxon>Enterobacterales</taxon>
        <taxon>Morganellaceae</taxon>
        <taxon>Arsenophonus</taxon>
    </lineage>
</organism>
<dbReference type="PRINTS" id="PR00983">
    <property type="entry name" value="TRNASYNTHCYS"/>
</dbReference>
<sequence length="462" mass="54163">MLQIFNTINNKKEIFQSIKPGKIDMYVCGVTVYDLCHIGHGRTFVFFDVINRYLRYLGYDLTYVRNITDIDDKIINRALKNKEPYNSLVSRMLIKMYQDFDTLNILRPDFEPRATHHIKEMITLINQLLIRGHAYIAHNGDVMFSIKSYSNYGSLSGQKIEYLQSQTNIKFSKKKNNPLDFVLWKMSKPNEPSWASPWGDGRPGWHIECSAMNNKQLGNHFDIHGGGIDLIFPHHENEIAQSTCAHNEKYVNYWIHTGMVMVGKEKMSKSLNNFITIRDLLVHYDAETIRYFLLSGHYRSPINVTKENLRQSRKALERLYITLRNTDINNNIKYSDNIFKWRFIIAMNDDFNIPEAYSVLFDLAKEINKLKANDKLMANKFATELRQLANILGLLTQDPEEFFRRKSDVTSNIEDKIKELIKQRNDLRKIKSWSQADSVRNKLNEMGISLEDTPYGTIWRYK</sequence>
<comment type="subunit">
    <text evidence="3 12">Monomer.</text>
</comment>
<dbReference type="InterPro" id="IPR024909">
    <property type="entry name" value="Cys-tRNA/MSH_ligase"/>
</dbReference>
<evidence type="ECO:0000256" key="12">
    <source>
        <dbReference type="HAMAP-Rule" id="MF_00041"/>
    </source>
</evidence>
<keyword evidence="9 12" id="KW-0067">ATP-binding</keyword>
<dbReference type="InterPro" id="IPR015273">
    <property type="entry name" value="Cys-tRNA-synt_Ia_DALR"/>
</dbReference>
<dbReference type="SUPFAM" id="SSF47323">
    <property type="entry name" value="Anticodon-binding domain of a subclass of class I aminoacyl-tRNA synthetases"/>
    <property type="match status" value="1"/>
</dbReference>
<comment type="subcellular location">
    <subcellularLocation>
        <location evidence="1 12">Cytoplasm</location>
    </subcellularLocation>
</comment>
<dbReference type="CDD" id="cd07963">
    <property type="entry name" value="Anticodon_Ia_Cys"/>
    <property type="match status" value="1"/>
</dbReference>
<evidence type="ECO:0000256" key="3">
    <source>
        <dbReference type="ARBA" id="ARBA00011245"/>
    </source>
</evidence>
<keyword evidence="4 12" id="KW-0963">Cytoplasm</keyword>
<feature type="binding site" evidence="12">
    <location>
        <position position="234"/>
    </location>
    <ligand>
        <name>Zn(2+)</name>
        <dbReference type="ChEBI" id="CHEBI:29105"/>
    </ligand>
</feature>
<comment type="catalytic activity">
    <reaction evidence="12">
        <text>tRNA(Cys) + L-cysteine + ATP = L-cysteinyl-tRNA(Cys) + AMP + diphosphate</text>
        <dbReference type="Rhea" id="RHEA:17773"/>
        <dbReference type="Rhea" id="RHEA-COMP:9661"/>
        <dbReference type="Rhea" id="RHEA-COMP:9679"/>
        <dbReference type="ChEBI" id="CHEBI:30616"/>
        <dbReference type="ChEBI" id="CHEBI:33019"/>
        <dbReference type="ChEBI" id="CHEBI:35235"/>
        <dbReference type="ChEBI" id="CHEBI:78442"/>
        <dbReference type="ChEBI" id="CHEBI:78517"/>
        <dbReference type="ChEBI" id="CHEBI:456215"/>
        <dbReference type="EC" id="6.1.1.16"/>
    </reaction>
</comment>
<dbReference type="GO" id="GO:0005829">
    <property type="term" value="C:cytosol"/>
    <property type="evidence" value="ECO:0007669"/>
    <property type="project" value="TreeGrafter"/>
</dbReference>
<dbReference type="SMART" id="SM00840">
    <property type="entry name" value="DALR_2"/>
    <property type="match status" value="1"/>
</dbReference>
<dbReference type="SUPFAM" id="SSF52374">
    <property type="entry name" value="Nucleotidylyl transferase"/>
    <property type="match status" value="1"/>
</dbReference>
<dbReference type="InterPro" id="IPR032678">
    <property type="entry name" value="tRNA-synt_1_cat_dom"/>
</dbReference>